<dbReference type="EMBL" id="JAJSOF020000011">
    <property type="protein sequence ID" value="KAJ4444463.1"/>
    <property type="molecule type" value="Genomic_DNA"/>
</dbReference>
<proteinExistence type="predicted"/>
<dbReference type="Proteomes" id="UP001148838">
    <property type="component" value="Unassembled WGS sequence"/>
</dbReference>
<evidence type="ECO:0000313" key="3">
    <source>
        <dbReference type="Proteomes" id="UP001148838"/>
    </source>
</evidence>
<feature type="region of interest" description="Disordered" evidence="1">
    <location>
        <begin position="1"/>
        <end position="46"/>
    </location>
</feature>
<keyword evidence="3" id="KW-1185">Reference proteome</keyword>
<reference evidence="2 3" key="1">
    <citation type="journal article" date="2022" name="Allergy">
        <title>Genome assembly and annotation of Periplaneta americana reveal a comprehensive cockroach allergen profile.</title>
        <authorList>
            <person name="Wang L."/>
            <person name="Xiong Q."/>
            <person name="Saelim N."/>
            <person name="Wang L."/>
            <person name="Nong W."/>
            <person name="Wan A.T."/>
            <person name="Shi M."/>
            <person name="Liu X."/>
            <person name="Cao Q."/>
            <person name="Hui J.H.L."/>
            <person name="Sookrung N."/>
            <person name="Leung T.F."/>
            <person name="Tungtrongchitr A."/>
            <person name="Tsui S.K.W."/>
        </authorList>
    </citation>
    <scope>NUCLEOTIDE SEQUENCE [LARGE SCALE GENOMIC DNA]</scope>
    <source>
        <strain evidence="2">PWHHKU_190912</strain>
    </source>
</reference>
<feature type="compositionally biased region" description="Acidic residues" evidence="1">
    <location>
        <begin position="22"/>
        <end position="33"/>
    </location>
</feature>
<comment type="caution">
    <text evidence="2">The sequence shown here is derived from an EMBL/GenBank/DDBJ whole genome shotgun (WGS) entry which is preliminary data.</text>
</comment>
<accession>A0ABQ8TD22</accession>
<protein>
    <submittedName>
        <fullName evidence="2">Uncharacterized protein</fullName>
    </submittedName>
</protein>
<sequence>MAGLCEGGNEPPDVDSRVECQNLDDDDDDDDGDGGGCGDIGNTDKDADIVNDVSDYDIVDNGNADYTYGDVDIVNLMSNDIDDTHGIGDSDTCVTEDTYEMILRRILVILIR</sequence>
<gene>
    <name evidence="2" type="ORF">ANN_06255</name>
</gene>
<evidence type="ECO:0000313" key="2">
    <source>
        <dbReference type="EMBL" id="KAJ4444463.1"/>
    </source>
</evidence>
<name>A0ABQ8TD22_PERAM</name>
<evidence type="ECO:0000256" key="1">
    <source>
        <dbReference type="SAM" id="MobiDB-lite"/>
    </source>
</evidence>
<organism evidence="2 3">
    <name type="scientific">Periplaneta americana</name>
    <name type="common">American cockroach</name>
    <name type="synonym">Blatta americana</name>
    <dbReference type="NCBI Taxonomy" id="6978"/>
    <lineage>
        <taxon>Eukaryota</taxon>
        <taxon>Metazoa</taxon>
        <taxon>Ecdysozoa</taxon>
        <taxon>Arthropoda</taxon>
        <taxon>Hexapoda</taxon>
        <taxon>Insecta</taxon>
        <taxon>Pterygota</taxon>
        <taxon>Neoptera</taxon>
        <taxon>Polyneoptera</taxon>
        <taxon>Dictyoptera</taxon>
        <taxon>Blattodea</taxon>
        <taxon>Blattoidea</taxon>
        <taxon>Blattidae</taxon>
        <taxon>Blattinae</taxon>
        <taxon>Periplaneta</taxon>
    </lineage>
</organism>